<organism evidence="6 7">
    <name type="scientific">Candidatus Cryptobacteroides merdavium</name>
    <dbReference type="NCBI Taxonomy" id="2840769"/>
    <lineage>
        <taxon>Bacteria</taxon>
        <taxon>Pseudomonadati</taxon>
        <taxon>Bacteroidota</taxon>
        <taxon>Bacteroidia</taxon>
        <taxon>Bacteroidales</taxon>
        <taxon>Candidatus Cryptobacteroides</taxon>
    </lineage>
</organism>
<dbReference type="Pfam" id="PF07690">
    <property type="entry name" value="MFS_1"/>
    <property type="match status" value="1"/>
</dbReference>
<evidence type="ECO:0000256" key="3">
    <source>
        <dbReference type="ARBA" id="ARBA00022989"/>
    </source>
</evidence>
<dbReference type="PANTHER" id="PTHR23501:SF5">
    <property type="entry name" value="TRANSPORT PROTEIN"/>
    <property type="match status" value="1"/>
</dbReference>
<reference evidence="6" key="1">
    <citation type="submission" date="2020-10" db="EMBL/GenBank/DDBJ databases">
        <authorList>
            <person name="Gilroy R."/>
        </authorList>
    </citation>
    <scope>NUCLEOTIDE SEQUENCE</scope>
    <source>
        <strain evidence="6">D5-748</strain>
    </source>
</reference>
<comment type="subcellular location">
    <subcellularLocation>
        <location evidence="1">Membrane</location>
        <topology evidence="1">Multi-pass membrane protein</topology>
    </subcellularLocation>
</comment>
<feature type="transmembrane region" description="Helical" evidence="5">
    <location>
        <begin position="315"/>
        <end position="333"/>
    </location>
</feature>
<feature type="transmembrane region" description="Helical" evidence="5">
    <location>
        <begin position="340"/>
        <end position="360"/>
    </location>
</feature>
<dbReference type="InterPro" id="IPR036259">
    <property type="entry name" value="MFS_trans_sf"/>
</dbReference>
<evidence type="ECO:0000256" key="4">
    <source>
        <dbReference type="ARBA" id="ARBA00023136"/>
    </source>
</evidence>
<feature type="transmembrane region" description="Helical" evidence="5">
    <location>
        <begin position="102"/>
        <end position="125"/>
    </location>
</feature>
<evidence type="ECO:0000313" key="6">
    <source>
        <dbReference type="EMBL" id="MBO8444654.1"/>
    </source>
</evidence>
<dbReference type="GO" id="GO:0005886">
    <property type="term" value="C:plasma membrane"/>
    <property type="evidence" value="ECO:0007669"/>
    <property type="project" value="TreeGrafter"/>
</dbReference>
<comment type="caution">
    <text evidence="6">The sequence shown here is derived from an EMBL/GenBank/DDBJ whole genome shotgun (WGS) entry which is preliminary data.</text>
</comment>
<dbReference type="AlphaFoldDB" id="A0A9D9EGN1"/>
<dbReference type="EMBL" id="JADIMO010000035">
    <property type="protein sequence ID" value="MBO8444654.1"/>
    <property type="molecule type" value="Genomic_DNA"/>
</dbReference>
<dbReference type="SUPFAM" id="SSF103473">
    <property type="entry name" value="MFS general substrate transporter"/>
    <property type="match status" value="1"/>
</dbReference>
<feature type="transmembrane region" description="Helical" evidence="5">
    <location>
        <begin position="54"/>
        <end position="70"/>
    </location>
</feature>
<dbReference type="InterPro" id="IPR011701">
    <property type="entry name" value="MFS"/>
</dbReference>
<feature type="transmembrane region" description="Helical" evidence="5">
    <location>
        <begin position="406"/>
        <end position="425"/>
    </location>
</feature>
<feature type="transmembrane region" description="Helical" evidence="5">
    <location>
        <begin position="145"/>
        <end position="167"/>
    </location>
</feature>
<feature type="transmembrane region" description="Helical" evidence="5">
    <location>
        <begin position="372"/>
        <end position="394"/>
    </location>
</feature>
<feature type="transmembrane region" description="Helical" evidence="5">
    <location>
        <begin position="211"/>
        <end position="227"/>
    </location>
</feature>
<dbReference type="Proteomes" id="UP000823619">
    <property type="component" value="Unassembled WGS sequence"/>
</dbReference>
<feature type="transmembrane region" description="Helical" evidence="5">
    <location>
        <begin position="12"/>
        <end position="34"/>
    </location>
</feature>
<keyword evidence="4 5" id="KW-0472">Membrane</keyword>
<feature type="transmembrane region" description="Helical" evidence="5">
    <location>
        <begin position="277"/>
        <end position="295"/>
    </location>
</feature>
<feature type="transmembrane region" description="Helical" evidence="5">
    <location>
        <begin position="173"/>
        <end position="191"/>
    </location>
</feature>
<evidence type="ECO:0000256" key="1">
    <source>
        <dbReference type="ARBA" id="ARBA00004141"/>
    </source>
</evidence>
<keyword evidence="3 5" id="KW-1133">Transmembrane helix</keyword>
<evidence type="ECO:0000256" key="5">
    <source>
        <dbReference type="SAM" id="Phobius"/>
    </source>
</evidence>
<feature type="transmembrane region" description="Helical" evidence="5">
    <location>
        <begin position="233"/>
        <end position="256"/>
    </location>
</feature>
<gene>
    <name evidence="6" type="ORF">IAC23_03030</name>
</gene>
<evidence type="ECO:0000256" key="2">
    <source>
        <dbReference type="ARBA" id="ARBA00022692"/>
    </source>
</evidence>
<feature type="transmembrane region" description="Helical" evidence="5">
    <location>
        <begin position="496"/>
        <end position="516"/>
    </location>
</feature>
<name>A0A9D9EGN1_9BACT</name>
<sequence length="532" mass="60553">MKLDLPLRRGFPQWAGILTSFIVILPVSMMNGAYTGSALEISNTLGAMSEDVMMAYYCTSAGMAIAYPIVPKILSNVCPRSLLLVDLFLQVLLSLICARTEHISVVTAASFLLGFLKAFVMLWFIRAIKPWFSPKDVRSEFYAYFYPLVFSTGQLSMMFTAMLSYYYDWKYMYYLMIILLLAAMLAVLMVFRHTSVGSRVPVEQIDFKNMTVVSAGIMLLMFFFNYGRPLDWFHSPVIIACAVIAPVLIGVFLWQMTSPPEKKFYISTAILKHWKSPIGYAFMFFVMFMTSSSTLNTRFLMNVLGVDSLHAYSLNVWQLPGYFAGAFICFWWFRWQRWRFRYLISAGMFCYFIYFAILYFGISPFARYEMFIMPMMLRGFGMMVLFIAFGLYVVEDLEPKLMLSNTFFLINSRSVLAPIIALSFYSNAQYRLQQHYVQSLSATVTEADPLAAARYGQSLGNAISQGFGFDQAQQVAVTSLNSTLQMQGLMLSVKDILGTMMVASLVVSVVSAFIPFHKAIRVRVVRTGEDMV</sequence>
<protein>
    <submittedName>
        <fullName evidence="6">MFS transporter</fullName>
    </submittedName>
</protein>
<reference evidence="6" key="2">
    <citation type="journal article" date="2021" name="PeerJ">
        <title>Extensive microbial diversity within the chicken gut microbiome revealed by metagenomics and culture.</title>
        <authorList>
            <person name="Gilroy R."/>
            <person name="Ravi A."/>
            <person name="Getino M."/>
            <person name="Pursley I."/>
            <person name="Horton D.L."/>
            <person name="Alikhan N.F."/>
            <person name="Baker D."/>
            <person name="Gharbi K."/>
            <person name="Hall N."/>
            <person name="Watson M."/>
            <person name="Adriaenssens E.M."/>
            <person name="Foster-Nyarko E."/>
            <person name="Jarju S."/>
            <person name="Secka A."/>
            <person name="Antonio M."/>
            <person name="Oren A."/>
            <person name="Chaudhuri R.R."/>
            <person name="La Ragione R."/>
            <person name="Hildebrand F."/>
            <person name="Pallen M.J."/>
        </authorList>
    </citation>
    <scope>NUCLEOTIDE SEQUENCE</scope>
    <source>
        <strain evidence="6">D5-748</strain>
    </source>
</reference>
<accession>A0A9D9EGN1</accession>
<feature type="transmembrane region" description="Helical" evidence="5">
    <location>
        <begin position="77"/>
        <end position="96"/>
    </location>
</feature>
<evidence type="ECO:0000313" key="7">
    <source>
        <dbReference type="Proteomes" id="UP000823619"/>
    </source>
</evidence>
<keyword evidence="2 5" id="KW-0812">Transmembrane</keyword>
<dbReference type="Gene3D" id="1.20.1250.20">
    <property type="entry name" value="MFS general substrate transporter like domains"/>
    <property type="match status" value="1"/>
</dbReference>
<proteinExistence type="predicted"/>
<dbReference type="GO" id="GO:0022857">
    <property type="term" value="F:transmembrane transporter activity"/>
    <property type="evidence" value="ECO:0007669"/>
    <property type="project" value="InterPro"/>
</dbReference>
<dbReference type="PANTHER" id="PTHR23501">
    <property type="entry name" value="MAJOR FACILITATOR SUPERFAMILY"/>
    <property type="match status" value="1"/>
</dbReference>